<evidence type="ECO:0000313" key="2">
    <source>
        <dbReference type="EMBL" id="NMN94287.1"/>
    </source>
</evidence>
<reference evidence="2 3" key="2">
    <citation type="submission" date="2020-06" db="EMBL/GenBank/DDBJ databases">
        <title>Antribacter stalactiti gen. nov., sp. nov., a new member of the family Nacardiaceae isolated from a cave.</title>
        <authorList>
            <person name="Kim I.S."/>
        </authorList>
    </citation>
    <scope>NUCLEOTIDE SEQUENCE [LARGE SCALE GENOMIC DNA]</scope>
    <source>
        <strain evidence="2 3">YC2-7</strain>
    </source>
</reference>
<dbReference type="EMBL" id="VCQU01000001">
    <property type="protein sequence ID" value="NMN94287.1"/>
    <property type="molecule type" value="Genomic_DNA"/>
</dbReference>
<evidence type="ECO:0000313" key="3">
    <source>
        <dbReference type="Proteomes" id="UP000535543"/>
    </source>
</evidence>
<accession>A0A848KE58</accession>
<keyword evidence="3" id="KW-1185">Reference proteome</keyword>
<dbReference type="SUPFAM" id="SSF54593">
    <property type="entry name" value="Glyoxalase/Bleomycin resistance protein/Dihydroxybiphenyl dioxygenase"/>
    <property type="match status" value="1"/>
</dbReference>
<dbReference type="Pfam" id="PF13669">
    <property type="entry name" value="Glyoxalase_4"/>
    <property type="match status" value="1"/>
</dbReference>
<dbReference type="InterPro" id="IPR029068">
    <property type="entry name" value="Glyas_Bleomycin-R_OHBP_Dase"/>
</dbReference>
<organism evidence="2 3">
    <name type="scientific">Antrihabitans stalactiti</name>
    <dbReference type="NCBI Taxonomy" id="2584121"/>
    <lineage>
        <taxon>Bacteria</taxon>
        <taxon>Bacillati</taxon>
        <taxon>Actinomycetota</taxon>
        <taxon>Actinomycetes</taxon>
        <taxon>Mycobacteriales</taxon>
        <taxon>Nocardiaceae</taxon>
        <taxon>Antrihabitans</taxon>
    </lineage>
</organism>
<dbReference type="RefSeq" id="WP_169584956.1">
    <property type="nucleotide sequence ID" value="NZ_VCQU01000001.1"/>
</dbReference>
<name>A0A848KE58_9NOCA</name>
<dbReference type="Proteomes" id="UP000535543">
    <property type="component" value="Unassembled WGS sequence"/>
</dbReference>
<proteinExistence type="predicted"/>
<dbReference type="Gene3D" id="3.10.180.10">
    <property type="entry name" value="2,3-Dihydroxybiphenyl 1,2-Dioxygenase, domain 1"/>
    <property type="match status" value="1"/>
</dbReference>
<dbReference type="PROSITE" id="PS51819">
    <property type="entry name" value="VOC"/>
    <property type="match status" value="1"/>
</dbReference>
<reference evidence="2 3" key="1">
    <citation type="submission" date="2019-05" db="EMBL/GenBank/DDBJ databases">
        <authorList>
            <person name="Lee S.D."/>
        </authorList>
    </citation>
    <scope>NUCLEOTIDE SEQUENCE [LARGE SCALE GENOMIC DNA]</scope>
    <source>
        <strain evidence="2 3">YC2-7</strain>
    </source>
</reference>
<dbReference type="InterPro" id="IPR037523">
    <property type="entry name" value="VOC_core"/>
</dbReference>
<dbReference type="AlphaFoldDB" id="A0A848KE58"/>
<sequence length="167" mass="18356">MSIVAGPIYQVAWVVEDIETSERVFTEQLGVMRWNRMPNVAFTPETASYRGQPADYVIHVSLGYLGDQQIELIQPVSGTNLYTEFLDRNGGGGLHHTAWLVDNLVETLKIAAAADIPVNQQGDFGEEMKFAYLDFSAGGAPYVELMQLGPNMRAFFDSMCAASKASV</sequence>
<evidence type="ECO:0000259" key="1">
    <source>
        <dbReference type="PROSITE" id="PS51819"/>
    </source>
</evidence>
<gene>
    <name evidence="2" type="ORF">FGL95_04445</name>
</gene>
<protein>
    <submittedName>
        <fullName evidence="2">VOC family protein</fullName>
    </submittedName>
</protein>
<feature type="domain" description="VOC" evidence="1">
    <location>
        <begin position="7"/>
        <end position="148"/>
    </location>
</feature>
<comment type="caution">
    <text evidence="2">The sequence shown here is derived from an EMBL/GenBank/DDBJ whole genome shotgun (WGS) entry which is preliminary data.</text>
</comment>